<dbReference type="InterPro" id="IPR032675">
    <property type="entry name" value="LRR_dom_sf"/>
</dbReference>
<accession>A0A166WP12</accession>
<gene>
    <name evidence="1" type="ORF">FIBSPDRAFT_847087</name>
</gene>
<dbReference type="OrthoDB" id="3253362at2759"/>
<name>A0A166WP12_9AGAM</name>
<organism evidence="1 2">
    <name type="scientific">Athelia psychrophila</name>
    <dbReference type="NCBI Taxonomy" id="1759441"/>
    <lineage>
        <taxon>Eukaryota</taxon>
        <taxon>Fungi</taxon>
        <taxon>Dikarya</taxon>
        <taxon>Basidiomycota</taxon>
        <taxon>Agaricomycotina</taxon>
        <taxon>Agaricomycetes</taxon>
        <taxon>Agaricomycetidae</taxon>
        <taxon>Atheliales</taxon>
        <taxon>Atheliaceae</taxon>
        <taxon>Athelia</taxon>
    </lineage>
</organism>
<dbReference type="EMBL" id="KV417481">
    <property type="protein sequence ID" value="KZP33955.1"/>
    <property type="molecule type" value="Genomic_DNA"/>
</dbReference>
<evidence type="ECO:0000313" key="2">
    <source>
        <dbReference type="Proteomes" id="UP000076532"/>
    </source>
</evidence>
<sequence length="196" mass="22175">MEDFLNGLVLPSLRCIKIEFRATLPYDDVDCEDPDMLPAWPHVAFLSLIQRSACPLEELYFVAPITEDQLIEYLQNLSPTLTTITLRGKHGWSNIDQRLLGLLTHEQAGSDAVLCPNLRKISFDDCSMMLPENSMADMIQSRVIFTDTSGCNPAFEVCLVGPENFICENDWRRLKVLSKRSAGKANITLKMLPRRV</sequence>
<dbReference type="Proteomes" id="UP000076532">
    <property type="component" value="Unassembled WGS sequence"/>
</dbReference>
<protein>
    <recommendedName>
        <fullName evidence="3">F-box domain-containing protein</fullName>
    </recommendedName>
</protein>
<evidence type="ECO:0008006" key="3">
    <source>
        <dbReference type="Google" id="ProtNLM"/>
    </source>
</evidence>
<dbReference type="AlphaFoldDB" id="A0A166WP12"/>
<dbReference type="Gene3D" id="3.80.10.10">
    <property type="entry name" value="Ribonuclease Inhibitor"/>
    <property type="match status" value="1"/>
</dbReference>
<proteinExistence type="predicted"/>
<reference evidence="1 2" key="1">
    <citation type="journal article" date="2016" name="Mol. Biol. Evol.">
        <title>Comparative Genomics of Early-Diverging Mushroom-Forming Fungi Provides Insights into the Origins of Lignocellulose Decay Capabilities.</title>
        <authorList>
            <person name="Nagy L.G."/>
            <person name="Riley R."/>
            <person name="Tritt A."/>
            <person name="Adam C."/>
            <person name="Daum C."/>
            <person name="Floudas D."/>
            <person name="Sun H."/>
            <person name="Yadav J.S."/>
            <person name="Pangilinan J."/>
            <person name="Larsson K.H."/>
            <person name="Matsuura K."/>
            <person name="Barry K."/>
            <person name="Labutti K."/>
            <person name="Kuo R."/>
            <person name="Ohm R.A."/>
            <person name="Bhattacharya S.S."/>
            <person name="Shirouzu T."/>
            <person name="Yoshinaga Y."/>
            <person name="Martin F.M."/>
            <person name="Grigoriev I.V."/>
            <person name="Hibbett D.S."/>
        </authorList>
    </citation>
    <scope>NUCLEOTIDE SEQUENCE [LARGE SCALE GENOMIC DNA]</scope>
    <source>
        <strain evidence="1 2">CBS 109695</strain>
    </source>
</reference>
<keyword evidence="2" id="KW-1185">Reference proteome</keyword>
<evidence type="ECO:0000313" key="1">
    <source>
        <dbReference type="EMBL" id="KZP33955.1"/>
    </source>
</evidence>